<evidence type="ECO:0000313" key="1">
    <source>
        <dbReference type="EMBL" id="KLE32167.1"/>
    </source>
</evidence>
<organism evidence="1 2">
    <name type="scientific">Aurantiacibacter gangjinensis</name>
    <dbReference type="NCBI Taxonomy" id="502682"/>
    <lineage>
        <taxon>Bacteria</taxon>
        <taxon>Pseudomonadati</taxon>
        <taxon>Pseudomonadota</taxon>
        <taxon>Alphaproteobacteria</taxon>
        <taxon>Sphingomonadales</taxon>
        <taxon>Erythrobacteraceae</taxon>
        <taxon>Aurantiacibacter</taxon>
    </lineage>
</organism>
<dbReference type="PATRIC" id="fig|502682.8.peg.1535"/>
<dbReference type="STRING" id="502682.BMF35_a0508"/>
<sequence>MNDPFDQFAQSPLAPAEFCFAIIPADNADLPQATKALYVGEGGDVALIAVGNDAPVVFRNVASGSILDVRTRAVAATGTTAADIVGLS</sequence>
<dbReference type="EMBL" id="LBHC01000002">
    <property type="protein sequence ID" value="KLE32167.1"/>
    <property type="molecule type" value="Genomic_DNA"/>
</dbReference>
<proteinExistence type="predicted"/>
<evidence type="ECO:0000313" key="2">
    <source>
        <dbReference type="Proteomes" id="UP000053070"/>
    </source>
</evidence>
<dbReference type="Proteomes" id="UP000053070">
    <property type="component" value="Unassembled WGS sequence"/>
</dbReference>
<accession>A0A0G9MN94</accession>
<dbReference type="AlphaFoldDB" id="A0A0G9MN94"/>
<reference evidence="1 2" key="1">
    <citation type="submission" date="2015-04" db="EMBL/GenBank/DDBJ databases">
        <title>The draft genome sequence of Erythrobacr gangjinensis K7-2.</title>
        <authorList>
            <person name="Zhuang L."/>
            <person name="Liu Y."/>
            <person name="Shao Z."/>
        </authorList>
    </citation>
    <scope>NUCLEOTIDE SEQUENCE [LARGE SCALE GENOMIC DNA]</scope>
    <source>
        <strain evidence="1 2">K7-2</strain>
    </source>
</reference>
<protein>
    <submittedName>
        <fullName evidence="1">Uncharacterized protein</fullName>
    </submittedName>
</protein>
<gene>
    <name evidence="1" type="ORF">AAW01_07520</name>
</gene>
<comment type="caution">
    <text evidence="1">The sequence shown here is derived from an EMBL/GenBank/DDBJ whole genome shotgun (WGS) entry which is preliminary data.</text>
</comment>
<keyword evidence="2" id="KW-1185">Reference proteome</keyword>
<dbReference type="OrthoDB" id="7916272at2"/>
<name>A0A0G9MN94_9SPHN</name>